<dbReference type="GO" id="GO:0003677">
    <property type="term" value="F:DNA binding"/>
    <property type="evidence" value="ECO:0007669"/>
    <property type="project" value="InterPro"/>
</dbReference>
<dbReference type="CDD" id="cd00093">
    <property type="entry name" value="HTH_XRE"/>
    <property type="match status" value="1"/>
</dbReference>
<dbReference type="InterPro" id="IPR001387">
    <property type="entry name" value="Cro/C1-type_HTH"/>
</dbReference>
<dbReference type="SMART" id="SM00530">
    <property type="entry name" value="HTH_XRE"/>
    <property type="match status" value="1"/>
</dbReference>
<dbReference type="Pfam" id="PF13560">
    <property type="entry name" value="HTH_31"/>
    <property type="match status" value="1"/>
</dbReference>
<protein>
    <submittedName>
        <fullName evidence="2">Helix-turn-helix transcriptional regulator</fullName>
    </submittedName>
</protein>
<dbReference type="InterPro" id="IPR010982">
    <property type="entry name" value="Lambda_DNA-bd_dom_sf"/>
</dbReference>
<dbReference type="AlphaFoldDB" id="A0A967EZT8"/>
<accession>A0A967EZT8</accession>
<keyword evidence="3" id="KW-1185">Reference proteome</keyword>
<proteinExistence type="predicted"/>
<reference evidence="2" key="1">
    <citation type="submission" date="2020-03" db="EMBL/GenBank/DDBJ databases">
        <title>Genome of Pelagibius litoralis DSM 21314T.</title>
        <authorList>
            <person name="Wang G."/>
        </authorList>
    </citation>
    <scope>NUCLEOTIDE SEQUENCE</scope>
    <source>
        <strain evidence="2">DSM 21314</strain>
    </source>
</reference>
<sequence>MPTIALAREVGLLVRALRKRRGLTQADLAERIDRSETAVRAIERGASAPSFVTLDRLITSGLTMAVSLLPSRCGNGCRGLA</sequence>
<dbReference type="PROSITE" id="PS50943">
    <property type="entry name" value="HTH_CROC1"/>
    <property type="match status" value="1"/>
</dbReference>
<feature type="domain" description="HTH cro/C1-type" evidence="1">
    <location>
        <begin position="14"/>
        <end position="57"/>
    </location>
</feature>
<evidence type="ECO:0000313" key="3">
    <source>
        <dbReference type="Proteomes" id="UP000761264"/>
    </source>
</evidence>
<gene>
    <name evidence="2" type="ORF">HBA54_17580</name>
</gene>
<comment type="caution">
    <text evidence="2">The sequence shown here is derived from an EMBL/GenBank/DDBJ whole genome shotgun (WGS) entry which is preliminary data.</text>
</comment>
<evidence type="ECO:0000313" key="2">
    <source>
        <dbReference type="EMBL" id="NIA70418.1"/>
    </source>
</evidence>
<dbReference type="SUPFAM" id="SSF47413">
    <property type="entry name" value="lambda repressor-like DNA-binding domains"/>
    <property type="match status" value="1"/>
</dbReference>
<evidence type="ECO:0000259" key="1">
    <source>
        <dbReference type="PROSITE" id="PS50943"/>
    </source>
</evidence>
<dbReference type="Gene3D" id="1.10.260.40">
    <property type="entry name" value="lambda repressor-like DNA-binding domains"/>
    <property type="match status" value="1"/>
</dbReference>
<dbReference type="Proteomes" id="UP000761264">
    <property type="component" value="Unassembled WGS sequence"/>
</dbReference>
<organism evidence="2 3">
    <name type="scientific">Pelagibius litoralis</name>
    <dbReference type="NCBI Taxonomy" id="374515"/>
    <lineage>
        <taxon>Bacteria</taxon>
        <taxon>Pseudomonadati</taxon>
        <taxon>Pseudomonadota</taxon>
        <taxon>Alphaproteobacteria</taxon>
        <taxon>Rhodospirillales</taxon>
        <taxon>Rhodovibrionaceae</taxon>
        <taxon>Pelagibius</taxon>
    </lineage>
</organism>
<dbReference type="EMBL" id="JAAQPH010000014">
    <property type="protein sequence ID" value="NIA70418.1"/>
    <property type="molecule type" value="Genomic_DNA"/>
</dbReference>
<name>A0A967EZT8_9PROT</name>